<dbReference type="SMART" id="SM00645">
    <property type="entry name" value="Pept_C1"/>
    <property type="match status" value="1"/>
</dbReference>
<dbReference type="GO" id="GO:0008234">
    <property type="term" value="F:cysteine-type peptidase activity"/>
    <property type="evidence" value="ECO:0007669"/>
    <property type="project" value="InterPro"/>
</dbReference>
<dbReference type="CDD" id="cd02248">
    <property type="entry name" value="Peptidase_C1A"/>
    <property type="match status" value="1"/>
</dbReference>
<dbReference type="InterPro" id="IPR025660">
    <property type="entry name" value="Pept_his_AS"/>
</dbReference>
<organism evidence="4 5">
    <name type="scientific">Triticum turgidum subsp. durum</name>
    <name type="common">Durum wheat</name>
    <name type="synonym">Triticum durum</name>
    <dbReference type="NCBI Taxonomy" id="4567"/>
    <lineage>
        <taxon>Eukaryota</taxon>
        <taxon>Viridiplantae</taxon>
        <taxon>Streptophyta</taxon>
        <taxon>Embryophyta</taxon>
        <taxon>Tracheophyta</taxon>
        <taxon>Spermatophyta</taxon>
        <taxon>Magnoliopsida</taxon>
        <taxon>Liliopsida</taxon>
        <taxon>Poales</taxon>
        <taxon>Poaceae</taxon>
        <taxon>BOP clade</taxon>
        <taxon>Pooideae</taxon>
        <taxon>Triticodae</taxon>
        <taxon>Triticeae</taxon>
        <taxon>Triticinae</taxon>
        <taxon>Triticum</taxon>
    </lineage>
</organism>
<evidence type="ECO:0000313" key="4">
    <source>
        <dbReference type="EMBL" id="VAI55176.1"/>
    </source>
</evidence>
<dbReference type="InterPro" id="IPR000668">
    <property type="entry name" value="Peptidase_C1A_C"/>
</dbReference>
<keyword evidence="2" id="KW-1015">Disulfide bond</keyword>
<dbReference type="Proteomes" id="UP000324705">
    <property type="component" value="Chromosome 6B"/>
</dbReference>
<dbReference type="InterPro" id="IPR038765">
    <property type="entry name" value="Papain-like_cys_pep_sf"/>
</dbReference>
<dbReference type="Gene3D" id="3.90.70.10">
    <property type="entry name" value="Cysteine proteinases"/>
    <property type="match status" value="1"/>
</dbReference>
<evidence type="ECO:0000313" key="5">
    <source>
        <dbReference type="Proteomes" id="UP000324705"/>
    </source>
</evidence>
<protein>
    <recommendedName>
        <fullName evidence="3">Peptidase C1A papain C-terminal domain-containing protein</fullName>
    </recommendedName>
</protein>
<dbReference type="OMA" id="YDREIAH"/>
<name>A0A9R1B8A0_TRITD</name>
<proteinExistence type="inferred from homology"/>
<dbReference type="PANTHER" id="PTHR12411">
    <property type="entry name" value="CYSTEINE PROTEASE FAMILY C1-RELATED"/>
    <property type="match status" value="1"/>
</dbReference>
<comment type="similarity">
    <text evidence="1">Belongs to the peptidase C1 family.</text>
</comment>
<dbReference type="PROSITE" id="PS00639">
    <property type="entry name" value="THIOL_PROTEASE_HIS"/>
    <property type="match status" value="1"/>
</dbReference>
<dbReference type="Pfam" id="PF00112">
    <property type="entry name" value="Peptidase_C1"/>
    <property type="match status" value="1"/>
</dbReference>
<dbReference type="Gramene" id="TRITD6Bv1G047750.1">
    <property type="protein sequence ID" value="TRITD6Bv1G047750.1"/>
    <property type="gene ID" value="TRITD6Bv1G047750"/>
</dbReference>
<dbReference type="GO" id="GO:0006508">
    <property type="term" value="P:proteolysis"/>
    <property type="evidence" value="ECO:0007669"/>
    <property type="project" value="InterPro"/>
</dbReference>
<dbReference type="EMBL" id="LT934122">
    <property type="protein sequence ID" value="VAI55176.1"/>
    <property type="molecule type" value="Genomic_DNA"/>
</dbReference>
<dbReference type="PRINTS" id="PR00705">
    <property type="entry name" value="PAPAIN"/>
</dbReference>
<evidence type="ECO:0000256" key="2">
    <source>
        <dbReference type="ARBA" id="ARBA00023157"/>
    </source>
</evidence>
<evidence type="ECO:0000256" key="1">
    <source>
        <dbReference type="ARBA" id="ARBA00008455"/>
    </source>
</evidence>
<dbReference type="SUPFAM" id="SSF54001">
    <property type="entry name" value="Cysteine proteinases"/>
    <property type="match status" value="1"/>
</dbReference>
<dbReference type="AlphaFoldDB" id="A0A9R1B8A0"/>
<dbReference type="InterPro" id="IPR013128">
    <property type="entry name" value="Peptidase_C1A"/>
</dbReference>
<keyword evidence="5" id="KW-1185">Reference proteome</keyword>
<gene>
    <name evidence="4" type="ORF">TRITD_6Bv1G047750</name>
</gene>
<evidence type="ECO:0000259" key="3">
    <source>
        <dbReference type="SMART" id="SM00645"/>
    </source>
</evidence>
<dbReference type="InterPro" id="IPR039417">
    <property type="entry name" value="Peptidase_C1A_papain-like"/>
</dbReference>
<reference evidence="4 5" key="1">
    <citation type="submission" date="2017-09" db="EMBL/GenBank/DDBJ databases">
        <authorList>
            <consortium name="International Durum Wheat Genome Sequencing Consortium (IDWGSC)"/>
            <person name="Milanesi L."/>
        </authorList>
    </citation>
    <scope>NUCLEOTIDE SEQUENCE [LARGE SCALE GENOMIC DNA]</scope>
    <source>
        <strain evidence="5">cv. Svevo</strain>
    </source>
</reference>
<feature type="domain" description="Peptidase C1A papain C-terminal" evidence="3">
    <location>
        <begin position="77"/>
        <end position="291"/>
    </location>
</feature>
<sequence>MALLMRLAKAGRLICLSRSTPSQGVPRHVVAFSSSSGDEPAPVDPKIGAKESRAATGPNIGGDYPTGAIGPIGSDGLPTYVDWVKFGAVTPLQNQGECGSCFSFSAAASLEGLHFIQTGQLFKLSEQHILDGSHLRNHGCEGGSAYEALLYIKRNGGIVFSDHYPYIGKQCVPKKLTAPGLMIDDAVNYTSISEHVLKWQVAHQPVCATIGADDEFYADVKAGVLVLEGPNFPLSEIYDREIAHSIAIVGYGAVNPGGRQVWLAKCSNGNFLLIDRGSGALGINRSISFPIRVSCTREVINVTVKSDEELGAEPRTNLYPY</sequence>
<accession>A0A9R1B8A0</accession>